<evidence type="ECO:0000313" key="8">
    <source>
        <dbReference type="EMBL" id="MBO0346565.1"/>
    </source>
</evidence>
<dbReference type="Proteomes" id="UP000664779">
    <property type="component" value="Unassembled WGS sequence"/>
</dbReference>
<evidence type="ECO:0000256" key="2">
    <source>
        <dbReference type="ARBA" id="ARBA00007362"/>
    </source>
</evidence>
<evidence type="ECO:0000313" key="9">
    <source>
        <dbReference type="Proteomes" id="UP000664779"/>
    </source>
</evidence>
<comment type="caution">
    <text evidence="8">The sequence shown here is derived from an EMBL/GenBank/DDBJ whole genome shotgun (WGS) entry which is preliminary data.</text>
</comment>
<dbReference type="Pfam" id="PF00892">
    <property type="entry name" value="EamA"/>
    <property type="match status" value="2"/>
</dbReference>
<dbReference type="Gene3D" id="1.10.3730.20">
    <property type="match status" value="1"/>
</dbReference>
<keyword evidence="4 6" id="KW-1133">Transmembrane helix</keyword>
<feature type="transmembrane region" description="Helical" evidence="6">
    <location>
        <begin position="38"/>
        <end position="55"/>
    </location>
</feature>
<reference evidence="8" key="1">
    <citation type="submission" date="2021-03" db="EMBL/GenBank/DDBJ databases">
        <title>Roseibium sp. CAU 1637 isolated from Incheon.</title>
        <authorList>
            <person name="Kim W."/>
        </authorList>
    </citation>
    <scope>NUCLEOTIDE SEQUENCE</scope>
    <source>
        <strain evidence="8">CAU 1637</strain>
    </source>
</reference>
<dbReference type="GO" id="GO:0016020">
    <property type="term" value="C:membrane"/>
    <property type="evidence" value="ECO:0007669"/>
    <property type="project" value="UniProtKB-SubCell"/>
</dbReference>
<feature type="domain" description="EamA" evidence="7">
    <location>
        <begin position="12"/>
        <end position="140"/>
    </location>
</feature>
<feature type="transmembrane region" description="Helical" evidence="6">
    <location>
        <begin position="270"/>
        <end position="286"/>
    </location>
</feature>
<protein>
    <submittedName>
        <fullName evidence="8">DMT family transporter</fullName>
    </submittedName>
</protein>
<evidence type="ECO:0000259" key="7">
    <source>
        <dbReference type="Pfam" id="PF00892"/>
    </source>
</evidence>
<evidence type="ECO:0000256" key="6">
    <source>
        <dbReference type="SAM" id="Phobius"/>
    </source>
</evidence>
<dbReference type="InterPro" id="IPR000620">
    <property type="entry name" value="EamA_dom"/>
</dbReference>
<organism evidence="8 9">
    <name type="scientific">Roseibium limicola</name>
    <dbReference type="NCBI Taxonomy" id="2816037"/>
    <lineage>
        <taxon>Bacteria</taxon>
        <taxon>Pseudomonadati</taxon>
        <taxon>Pseudomonadota</taxon>
        <taxon>Alphaproteobacteria</taxon>
        <taxon>Hyphomicrobiales</taxon>
        <taxon>Stappiaceae</taxon>
        <taxon>Roseibium</taxon>
    </lineage>
</organism>
<feature type="transmembrane region" description="Helical" evidence="6">
    <location>
        <begin position="182"/>
        <end position="202"/>
    </location>
</feature>
<accession>A0A939J670</accession>
<keyword evidence="9" id="KW-1185">Reference proteome</keyword>
<evidence type="ECO:0000256" key="1">
    <source>
        <dbReference type="ARBA" id="ARBA00004141"/>
    </source>
</evidence>
<name>A0A939J670_9HYPH</name>
<feature type="transmembrane region" description="Helical" evidence="6">
    <location>
        <begin position="67"/>
        <end position="89"/>
    </location>
</feature>
<evidence type="ECO:0000256" key="3">
    <source>
        <dbReference type="ARBA" id="ARBA00022692"/>
    </source>
</evidence>
<comment type="similarity">
    <text evidence="2">Belongs to the EamA transporter family.</text>
</comment>
<sequence>MLPRSLLSATPLLFVLLWSTGFIGSKLGAPYAPPMMFLTLRFLIVLPLIAMIALAMKGRWPKSKAMIFHCIVIGALIHGVYLGCVFWAIDNGMPAGMSAVVVGLQPVISALFAALLLRESIGMRHVSGLLLGLVGVFLVLAPGADFSQPGVQVATIAAVALAVTAISFGTVYQKRFVHETDLLPATTWQYVGAVLVTLPLTFLETRSVEWSGEFIFALGWLVLVLSIGAILLLMFLIRKGAVSEVASLFYLVPVATSIESYFLFGETLVLSQIGGMILVALAVVLIRRKARV</sequence>
<dbReference type="AlphaFoldDB" id="A0A939J670"/>
<feature type="transmembrane region" description="Helical" evidence="6">
    <location>
        <begin position="126"/>
        <end position="144"/>
    </location>
</feature>
<feature type="transmembrane region" description="Helical" evidence="6">
    <location>
        <begin position="95"/>
        <end position="117"/>
    </location>
</feature>
<feature type="transmembrane region" description="Helical" evidence="6">
    <location>
        <begin position="248"/>
        <end position="264"/>
    </location>
</feature>
<dbReference type="InterPro" id="IPR050638">
    <property type="entry name" value="AA-Vitamin_Transporters"/>
</dbReference>
<evidence type="ECO:0000256" key="5">
    <source>
        <dbReference type="ARBA" id="ARBA00023136"/>
    </source>
</evidence>
<dbReference type="PANTHER" id="PTHR32322:SF2">
    <property type="entry name" value="EAMA DOMAIN-CONTAINING PROTEIN"/>
    <property type="match status" value="1"/>
</dbReference>
<gene>
    <name evidence="8" type="ORF">J0X15_15135</name>
</gene>
<comment type="subcellular location">
    <subcellularLocation>
        <location evidence="1">Membrane</location>
        <topology evidence="1">Multi-pass membrane protein</topology>
    </subcellularLocation>
</comment>
<evidence type="ECO:0000256" key="4">
    <source>
        <dbReference type="ARBA" id="ARBA00022989"/>
    </source>
</evidence>
<dbReference type="InterPro" id="IPR037185">
    <property type="entry name" value="EmrE-like"/>
</dbReference>
<feature type="transmembrane region" description="Helical" evidence="6">
    <location>
        <begin position="150"/>
        <end position="170"/>
    </location>
</feature>
<feature type="transmembrane region" description="Helical" evidence="6">
    <location>
        <begin position="214"/>
        <end position="236"/>
    </location>
</feature>
<dbReference type="SUPFAM" id="SSF103481">
    <property type="entry name" value="Multidrug resistance efflux transporter EmrE"/>
    <property type="match status" value="2"/>
</dbReference>
<feature type="domain" description="EamA" evidence="7">
    <location>
        <begin position="156"/>
        <end position="286"/>
    </location>
</feature>
<keyword evidence="5 6" id="KW-0472">Membrane</keyword>
<dbReference type="PANTHER" id="PTHR32322">
    <property type="entry name" value="INNER MEMBRANE TRANSPORTER"/>
    <property type="match status" value="1"/>
</dbReference>
<keyword evidence="3 6" id="KW-0812">Transmembrane</keyword>
<proteinExistence type="inferred from homology"/>
<dbReference type="EMBL" id="JAFLNF010000007">
    <property type="protein sequence ID" value="MBO0346565.1"/>
    <property type="molecule type" value="Genomic_DNA"/>
</dbReference>